<dbReference type="EMBL" id="CP030843">
    <property type="protein sequence ID" value="AXC16169.1"/>
    <property type="molecule type" value="Genomic_DNA"/>
</dbReference>
<protein>
    <submittedName>
        <fullName evidence="1">Uncharacterized protein</fullName>
    </submittedName>
</protein>
<keyword evidence="1" id="KW-0614">Plasmid</keyword>
<reference evidence="1 2" key="1">
    <citation type="journal article" date="2018" name="Front. Microbiol.">
        <title>Hydrolytic Capabilities as a Key to Environmental Success: Chitinolytic and Cellulolytic Acidobacteria From Acidic Sub-arctic Soils and Boreal Peatlands.</title>
        <authorList>
            <person name="Belova S.E."/>
            <person name="Ravin N.V."/>
            <person name="Pankratov T.A."/>
            <person name="Rakitin A.L."/>
            <person name="Ivanova A.A."/>
            <person name="Beletsky A.V."/>
            <person name="Mardanov A.V."/>
            <person name="Sinninghe Damste J.S."/>
            <person name="Dedysh S.N."/>
        </authorList>
    </citation>
    <scope>NUCLEOTIDE SEQUENCE [LARGE SCALE GENOMIC DNA]</scope>
    <source>
        <strain evidence="1 2">SBC82</strain>
        <plasmid evidence="2">pacpol4</plasmid>
    </source>
</reference>
<gene>
    <name evidence="1" type="ORF">ACPOL_6965</name>
</gene>
<dbReference type="Proteomes" id="UP000253606">
    <property type="component" value="Plasmid pACPOL4"/>
</dbReference>
<name>A0A2Z5GB03_9BACT</name>
<geneLocation type="plasmid" evidence="2">
    <name>pacpol4</name>
</geneLocation>
<organism evidence="1 2">
    <name type="scientific">Acidisarcina polymorpha</name>
    <dbReference type="NCBI Taxonomy" id="2211140"/>
    <lineage>
        <taxon>Bacteria</taxon>
        <taxon>Pseudomonadati</taxon>
        <taxon>Acidobacteriota</taxon>
        <taxon>Terriglobia</taxon>
        <taxon>Terriglobales</taxon>
        <taxon>Acidobacteriaceae</taxon>
        <taxon>Acidisarcina</taxon>
    </lineage>
</organism>
<dbReference type="AlphaFoldDB" id="A0A2Z5GB03"/>
<accession>A0A2Z5GB03</accession>
<proteinExistence type="predicted"/>
<dbReference type="KEGG" id="abas:ACPOL_6965"/>
<keyword evidence="2" id="KW-1185">Reference proteome</keyword>
<evidence type="ECO:0000313" key="1">
    <source>
        <dbReference type="EMBL" id="AXC16169.1"/>
    </source>
</evidence>
<sequence length="39" mass="4211">MLSIIILVGVLLGIAIWMFYSSGSGRLVDQHPQSIVPAK</sequence>
<evidence type="ECO:0000313" key="2">
    <source>
        <dbReference type="Proteomes" id="UP000253606"/>
    </source>
</evidence>